<dbReference type="KEGG" id="npu:Npun_R1621"/>
<proteinExistence type="predicted"/>
<dbReference type="eggNOG" id="COG3511">
    <property type="taxonomic scope" value="Bacteria"/>
</dbReference>
<dbReference type="OrthoDB" id="9770871at2"/>
<protein>
    <submittedName>
        <fullName evidence="3">Phosphoesterase</fullName>
        <ecNumber evidence="3">3.1.3.2</ecNumber>
    </submittedName>
</protein>
<accession>B2J0T8</accession>
<evidence type="ECO:0000313" key="3">
    <source>
        <dbReference type="EMBL" id="ACC80305.1"/>
    </source>
</evidence>
<keyword evidence="1 3" id="KW-0378">Hydrolase</keyword>
<evidence type="ECO:0000313" key="4">
    <source>
        <dbReference type="Proteomes" id="UP000001191"/>
    </source>
</evidence>
<reference evidence="3 4" key="2">
    <citation type="journal article" date="2013" name="Plant Physiol.">
        <title>A Nostoc punctiforme Sugar Transporter Necessary to Establish a Cyanobacterium-Plant Symbiosis.</title>
        <authorList>
            <person name="Ekman M."/>
            <person name="Picossi S."/>
            <person name="Campbell E.L."/>
            <person name="Meeks J.C."/>
            <person name="Flores E."/>
        </authorList>
    </citation>
    <scope>NUCLEOTIDE SEQUENCE [LARGE SCALE GENOMIC DNA]</scope>
    <source>
        <strain evidence="4">ATCC 29133 / PCC 73102</strain>
    </source>
</reference>
<dbReference type="InterPro" id="IPR017850">
    <property type="entry name" value="Alkaline_phosphatase_core_sf"/>
</dbReference>
<dbReference type="AlphaFoldDB" id="B2J0T8"/>
<dbReference type="Gene3D" id="3.40.720.10">
    <property type="entry name" value="Alkaline Phosphatase, subunit A"/>
    <property type="match status" value="1"/>
</dbReference>
<dbReference type="PANTHER" id="PTHR31956:SF8">
    <property type="entry name" value="ACID PHOSPHATASE PHOA (AFU_ORTHOLOGUE AFUA_1G03570)"/>
    <property type="match status" value="1"/>
</dbReference>
<name>B2J0T8_NOSP7</name>
<dbReference type="InterPro" id="IPR007312">
    <property type="entry name" value="Phosphoesterase"/>
</dbReference>
<keyword evidence="2" id="KW-0732">Signal</keyword>
<dbReference type="Proteomes" id="UP000001191">
    <property type="component" value="Chromosome"/>
</dbReference>
<evidence type="ECO:0000256" key="2">
    <source>
        <dbReference type="SAM" id="SignalP"/>
    </source>
</evidence>
<evidence type="ECO:0000256" key="1">
    <source>
        <dbReference type="ARBA" id="ARBA00022801"/>
    </source>
</evidence>
<feature type="signal peptide" evidence="2">
    <location>
        <begin position="1"/>
        <end position="25"/>
    </location>
</feature>
<dbReference type="STRING" id="63737.Npun_R1621"/>
<dbReference type="EMBL" id="CP001037">
    <property type="protein sequence ID" value="ACC80305.1"/>
    <property type="molecule type" value="Genomic_DNA"/>
</dbReference>
<dbReference type="GO" id="GO:0009395">
    <property type="term" value="P:phospholipid catabolic process"/>
    <property type="evidence" value="ECO:0007669"/>
    <property type="project" value="TreeGrafter"/>
</dbReference>
<dbReference type="EnsemblBacteria" id="ACC80305">
    <property type="protein sequence ID" value="ACC80305"/>
    <property type="gene ID" value="Npun_R1621"/>
</dbReference>
<dbReference type="PANTHER" id="PTHR31956">
    <property type="entry name" value="NON-SPECIFIC PHOSPHOLIPASE C4-RELATED"/>
    <property type="match status" value="1"/>
</dbReference>
<sequence length="382" mass="41739">MSAHQTPQQVIFALCLLSLSLTAIACSSNSQVLTKTEPSKKTIINENTALVASVPTKEDKAIPRYDRIFVIIEENKSSNQIIGNSNAPIINQLAKTYGFASNFYAEVHPSEANYVAMLGGSTFGIHDDDAFYCQIGSADKFCQNSQKSDYVSHTIASKSLIDQLEEKGLTWKGYFEDIPTPGSKAVVAPSLNRALYASKHNGFINFKKVQDDPNLSSKIVGFEQLATDLKSGNVPNYSHIIFNQCHEMHGLQECPDLQKLIKTGDTMIGNVVKQITTSKLWAASGNNAIVITWDEDNNPRGKKDTQGCCGSDPKSNANFGGGHIATIVITNHGSRSVVDKTPYNHYSLLRTTEDAFGIYEYLNLAGDTAKGVKPMTPLFTKQ</sequence>
<dbReference type="EC" id="3.1.3.2" evidence="3"/>
<reference evidence="4" key="1">
    <citation type="submission" date="2008-04" db="EMBL/GenBank/DDBJ databases">
        <title>Complete sequence of chromosome of Nostoc punctiforme ATCC 29133.</title>
        <authorList>
            <consortium name="US DOE Joint Genome Institute"/>
            <person name="Copeland A."/>
            <person name="Lucas S."/>
            <person name="Lapidus A."/>
            <person name="Glavina del Rio T."/>
            <person name="Dalin E."/>
            <person name="Tice H."/>
            <person name="Pitluck S."/>
            <person name="Chain P."/>
            <person name="Malfatti S."/>
            <person name="Shin M."/>
            <person name="Vergez L."/>
            <person name="Schmutz J."/>
            <person name="Larimer F."/>
            <person name="Land M."/>
            <person name="Hauser L."/>
            <person name="Kyrpides N."/>
            <person name="Kim E."/>
            <person name="Meeks J.C."/>
            <person name="Elhai J."/>
            <person name="Campbell E.L."/>
            <person name="Thiel T."/>
            <person name="Longmire J."/>
            <person name="Potts M."/>
            <person name="Atlas R."/>
        </authorList>
    </citation>
    <scope>NUCLEOTIDE SEQUENCE [LARGE SCALE GENOMIC DNA]</scope>
    <source>
        <strain evidence="4">ATCC 29133 / PCC 73102</strain>
    </source>
</reference>
<feature type="chain" id="PRO_5002779036" evidence="2">
    <location>
        <begin position="26"/>
        <end position="382"/>
    </location>
</feature>
<dbReference type="RefSeq" id="WP_012408323.1">
    <property type="nucleotide sequence ID" value="NC_010628.1"/>
</dbReference>
<gene>
    <name evidence="3" type="ordered locus">Npun_R1621</name>
</gene>
<dbReference type="Pfam" id="PF04185">
    <property type="entry name" value="Phosphoesterase"/>
    <property type="match status" value="1"/>
</dbReference>
<dbReference type="HOGENOM" id="CLU_027977_1_0_3"/>
<keyword evidence="4" id="KW-1185">Reference proteome</keyword>
<dbReference type="GO" id="GO:0003993">
    <property type="term" value="F:acid phosphatase activity"/>
    <property type="evidence" value="ECO:0007669"/>
    <property type="project" value="UniProtKB-EC"/>
</dbReference>
<organism evidence="3 4">
    <name type="scientific">Nostoc punctiforme (strain ATCC 29133 / PCC 73102)</name>
    <dbReference type="NCBI Taxonomy" id="63737"/>
    <lineage>
        <taxon>Bacteria</taxon>
        <taxon>Bacillati</taxon>
        <taxon>Cyanobacteriota</taxon>
        <taxon>Cyanophyceae</taxon>
        <taxon>Nostocales</taxon>
        <taxon>Nostocaceae</taxon>
        <taxon>Nostoc</taxon>
    </lineage>
</organism>